<organism evidence="3 4">
    <name type="scientific">Nonomuraea antimicrobica</name>
    <dbReference type="NCBI Taxonomy" id="561173"/>
    <lineage>
        <taxon>Bacteria</taxon>
        <taxon>Bacillati</taxon>
        <taxon>Actinomycetota</taxon>
        <taxon>Actinomycetes</taxon>
        <taxon>Streptosporangiales</taxon>
        <taxon>Streptosporangiaceae</taxon>
        <taxon>Nonomuraea</taxon>
    </lineage>
</organism>
<evidence type="ECO:0000313" key="3">
    <source>
        <dbReference type="EMBL" id="GAA3646178.1"/>
    </source>
</evidence>
<gene>
    <name evidence="3" type="ORF">GCM10022224_006120</name>
</gene>
<feature type="compositionally biased region" description="Basic and acidic residues" evidence="1">
    <location>
        <begin position="216"/>
        <end position="231"/>
    </location>
</feature>
<comment type="caution">
    <text evidence="3">The sequence shown here is derived from an EMBL/GenBank/DDBJ whole genome shotgun (WGS) entry which is preliminary data.</text>
</comment>
<reference evidence="4" key="1">
    <citation type="journal article" date="2019" name="Int. J. Syst. Evol. Microbiol.">
        <title>The Global Catalogue of Microorganisms (GCM) 10K type strain sequencing project: providing services to taxonomists for standard genome sequencing and annotation.</title>
        <authorList>
            <consortium name="The Broad Institute Genomics Platform"/>
            <consortium name="The Broad Institute Genome Sequencing Center for Infectious Disease"/>
            <person name="Wu L."/>
            <person name="Ma J."/>
        </authorList>
    </citation>
    <scope>NUCLEOTIDE SEQUENCE [LARGE SCALE GENOMIC DNA]</scope>
    <source>
        <strain evidence="4">JCM 16904</strain>
    </source>
</reference>
<dbReference type="InterPro" id="IPR029068">
    <property type="entry name" value="Glyas_Bleomycin-R_OHBP_Dase"/>
</dbReference>
<dbReference type="EMBL" id="BAAAZP010000009">
    <property type="protein sequence ID" value="GAA3646178.1"/>
    <property type="molecule type" value="Genomic_DNA"/>
</dbReference>
<dbReference type="PANTHER" id="PTHR33993">
    <property type="entry name" value="GLYOXALASE-RELATED"/>
    <property type="match status" value="1"/>
</dbReference>
<dbReference type="InterPro" id="IPR052164">
    <property type="entry name" value="Anthracycline_SecMetBiosynth"/>
</dbReference>
<protein>
    <submittedName>
        <fullName evidence="3">VOC family protein</fullName>
    </submittedName>
</protein>
<dbReference type="SUPFAM" id="SSF54593">
    <property type="entry name" value="Glyoxalase/Bleomycin resistance protein/Dihydroxybiphenyl dioxygenase"/>
    <property type="match status" value="2"/>
</dbReference>
<evidence type="ECO:0000313" key="4">
    <source>
        <dbReference type="Proteomes" id="UP001500902"/>
    </source>
</evidence>
<dbReference type="PROSITE" id="PS51819">
    <property type="entry name" value="VOC"/>
    <property type="match status" value="1"/>
</dbReference>
<feature type="region of interest" description="Disordered" evidence="1">
    <location>
        <begin position="216"/>
        <end position="239"/>
    </location>
</feature>
<sequence length="239" mass="25850">MSVASPGTVSWFEIGTTDAEDVTRFYGGLFGWTFEPRSADYTEIVARDGTRPMGGICTPGDELSPAILAHDVAEALGKIQLAGAAVVTPAKAADVPGREGIVYARLRDPLGNAFTLYFDDRPHPPEIVDGGLAGFELGTTEVDATKEFYFECFGWTFELDPAAPGSFYHVLGQDRRRIGGLADHGLYGDDYLMPLFHVTDGQGTVEKARSLGATLESDRDDPRRRLVDPRGNRFGLSTG</sequence>
<name>A0ABP7B2Q5_9ACTN</name>
<accession>A0ABP7B2Q5</accession>
<dbReference type="InterPro" id="IPR041581">
    <property type="entry name" value="Glyoxalase_6"/>
</dbReference>
<keyword evidence="4" id="KW-1185">Reference proteome</keyword>
<dbReference type="RefSeq" id="WP_344872699.1">
    <property type="nucleotide sequence ID" value="NZ_BAAAZP010000009.1"/>
</dbReference>
<dbReference type="PANTHER" id="PTHR33993:SF14">
    <property type="entry name" value="GB|AAF24581.1"/>
    <property type="match status" value="1"/>
</dbReference>
<dbReference type="Proteomes" id="UP001500902">
    <property type="component" value="Unassembled WGS sequence"/>
</dbReference>
<dbReference type="Gene3D" id="3.10.180.10">
    <property type="entry name" value="2,3-Dihydroxybiphenyl 1,2-Dioxygenase, domain 1"/>
    <property type="match status" value="2"/>
</dbReference>
<evidence type="ECO:0000256" key="1">
    <source>
        <dbReference type="SAM" id="MobiDB-lite"/>
    </source>
</evidence>
<proteinExistence type="predicted"/>
<dbReference type="InterPro" id="IPR037523">
    <property type="entry name" value="VOC_core"/>
</dbReference>
<dbReference type="Pfam" id="PF18029">
    <property type="entry name" value="Glyoxalase_6"/>
    <property type="match status" value="1"/>
</dbReference>
<feature type="domain" description="VOC" evidence="2">
    <location>
        <begin position="8"/>
        <end position="119"/>
    </location>
</feature>
<evidence type="ECO:0000259" key="2">
    <source>
        <dbReference type="PROSITE" id="PS51819"/>
    </source>
</evidence>